<dbReference type="KEGG" id="mhor:MSHOH_1608"/>
<dbReference type="Proteomes" id="UP000033101">
    <property type="component" value="Chromosome"/>
</dbReference>
<reference evidence="7 8" key="1">
    <citation type="submission" date="2014-07" db="EMBL/GenBank/DDBJ databases">
        <title>Methanogenic archaea and the global carbon cycle.</title>
        <authorList>
            <person name="Henriksen J.R."/>
            <person name="Luke J."/>
            <person name="Reinhart S."/>
            <person name="Benedict M.N."/>
            <person name="Youngblut N.D."/>
            <person name="Metcalf M.E."/>
            <person name="Whitaker R.J."/>
            <person name="Metcalf W.W."/>
        </authorList>
    </citation>
    <scope>NUCLEOTIDE SEQUENCE [LARGE SCALE GENOMIC DNA]</scope>
    <source>
        <strain evidence="7 8">HB-1</strain>
    </source>
</reference>
<dbReference type="EMBL" id="CP009516">
    <property type="protein sequence ID" value="AKB78091.1"/>
    <property type="molecule type" value="Genomic_DNA"/>
</dbReference>
<dbReference type="GeneID" id="89224312"/>
<dbReference type="InterPro" id="IPR029039">
    <property type="entry name" value="Flavoprotein-like_sf"/>
</dbReference>
<gene>
    <name evidence="7" type="ORF">MSHOH_1608</name>
</gene>
<dbReference type="InterPro" id="IPR051796">
    <property type="entry name" value="ISF_SsuE-like"/>
</dbReference>
<evidence type="ECO:0000256" key="3">
    <source>
        <dbReference type="ARBA" id="ARBA00022630"/>
    </source>
</evidence>
<dbReference type="HOGENOM" id="CLU_3227805_0_0_2"/>
<evidence type="ECO:0000313" key="7">
    <source>
        <dbReference type="EMBL" id="AKB78091.1"/>
    </source>
</evidence>
<dbReference type="Pfam" id="PF03358">
    <property type="entry name" value="FMN_red"/>
    <property type="match status" value="1"/>
</dbReference>
<dbReference type="Gene3D" id="3.40.50.360">
    <property type="match status" value="1"/>
</dbReference>
<comment type="cofactor">
    <cofactor evidence="2">
        <name>[4Fe-4S] cluster</name>
        <dbReference type="ChEBI" id="CHEBI:49883"/>
    </cofactor>
</comment>
<evidence type="ECO:0000256" key="2">
    <source>
        <dbReference type="ARBA" id="ARBA00001966"/>
    </source>
</evidence>
<evidence type="ECO:0000256" key="5">
    <source>
        <dbReference type="ARBA" id="ARBA00038292"/>
    </source>
</evidence>
<accession>A0A0E3SB73</accession>
<dbReference type="AlphaFoldDB" id="A0A0E3SB73"/>
<dbReference type="RefSeq" id="WP_332881800.1">
    <property type="nucleotide sequence ID" value="NZ_BBCW01000023.1"/>
</dbReference>
<comment type="cofactor">
    <cofactor evidence="1">
        <name>FMN</name>
        <dbReference type="ChEBI" id="CHEBI:58210"/>
    </cofactor>
</comment>
<proteinExistence type="inferred from homology"/>
<protein>
    <submittedName>
        <fullName evidence="7">Iron-sulfur flavoprotein</fullName>
    </submittedName>
</protein>
<evidence type="ECO:0000313" key="8">
    <source>
        <dbReference type="Proteomes" id="UP000033101"/>
    </source>
</evidence>
<keyword evidence="4" id="KW-0288">FMN</keyword>
<dbReference type="PANTHER" id="PTHR43278">
    <property type="entry name" value="NAD(P)H-DEPENDENT FMN-CONTAINING OXIDOREDUCTASE YWQN-RELATED"/>
    <property type="match status" value="1"/>
</dbReference>
<keyword evidence="3" id="KW-0285">Flavoprotein</keyword>
<dbReference type="PATRIC" id="fig|1434110.4.peg.2030"/>
<evidence type="ECO:0000259" key="6">
    <source>
        <dbReference type="Pfam" id="PF03358"/>
    </source>
</evidence>
<dbReference type="GO" id="GO:0016491">
    <property type="term" value="F:oxidoreductase activity"/>
    <property type="evidence" value="ECO:0007669"/>
    <property type="project" value="InterPro"/>
</dbReference>
<dbReference type="STRING" id="1434110.MSHOH_1608"/>
<dbReference type="InterPro" id="IPR005025">
    <property type="entry name" value="FMN_Rdtase-like_dom"/>
</dbReference>
<feature type="domain" description="NADPH-dependent FMN reductase-like" evidence="6">
    <location>
        <begin position="1"/>
        <end position="41"/>
    </location>
</feature>
<keyword evidence="8" id="KW-1185">Reference proteome</keyword>
<sequence>MKVLGINGSPRKDGNTATLIKIVFSELTKEGIETELFSFRKTE</sequence>
<dbReference type="PANTHER" id="PTHR43278:SF4">
    <property type="entry name" value="NAD(P)H-DEPENDENT FMN-CONTAINING OXIDOREDUCTASE YWQN-RELATED"/>
    <property type="match status" value="1"/>
</dbReference>
<dbReference type="SUPFAM" id="SSF52218">
    <property type="entry name" value="Flavoproteins"/>
    <property type="match status" value="1"/>
</dbReference>
<evidence type="ECO:0000256" key="4">
    <source>
        <dbReference type="ARBA" id="ARBA00022643"/>
    </source>
</evidence>
<name>A0A0E3SB73_9EURY</name>
<comment type="similarity">
    <text evidence="5">Belongs to the SsuE family. Isf subfamily.</text>
</comment>
<evidence type="ECO:0000256" key="1">
    <source>
        <dbReference type="ARBA" id="ARBA00001917"/>
    </source>
</evidence>
<organism evidence="7 8">
    <name type="scientific">Methanosarcina horonobensis HB-1 = JCM 15518</name>
    <dbReference type="NCBI Taxonomy" id="1434110"/>
    <lineage>
        <taxon>Archaea</taxon>
        <taxon>Methanobacteriati</taxon>
        <taxon>Methanobacteriota</taxon>
        <taxon>Stenosarchaea group</taxon>
        <taxon>Methanomicrobia</taxon>
        <taxon>Methanosarcinales</taxon>
        <taxon>Methanosarcinaceae</taxon>
        <taxon>Methanosarcina</taxon>
    </lineage>
</organism>